<dbReference type="PROSITE" id="PS00674">
    <property type="entry name" value="AAA"/>
    <property type="match status" value="1"/>
</dbReference>
<feature type="region of interest" description="Disordered" evidence="9">
    <location>
        <begin position="37"/>
        <end position="261"/>
    </location>
</feature>
<dbReference type="Pfam" id="PF17862">
    <property type="entry name" value="AAA_lid_3"/>
    <property type="match status" value="1"/>
</dbReference>
<dbReference type="InterPro" id="IPR003959">
    <property type="entry name" value="ATPase_AAA_core"/>
</dbReference>
<dbReference type="InterPro" id="IPR015415">
    <property type="entry name" value="Spast_Vps4_C"/>
</dbReference>
<keyword evidence="3 8" id="KW-0493">Microtubule</keyword>
<evidence type="ECO:0000256" key="6">
    <source>
        <dbReference type="ARBA" id="ARBA00023212"/>
    </source>
</evidence>
<dbReference type="Pfam" id="PF09336">
    <property type="entry name" value="Vps4_C"/>
    <property type="match status" value="1"/>
</dbReference>
<feature type="compositionally biased region" description="Low complexity" evidence="9">
    <location>
        <begin position="84"/>
        <end position="98"/>
    </location>
</feature>
<dbReference type="Gene3D" id="3.40.50.300">
    <property type="entry name" value="P-loop containing nucleotide triphosphate hydrolases"/>
    <property type="match status" value="1"/>
</dbReference>
<evidence type="ECO:0000256" key="1">
    <source>
        <dbReference type="ARBA" id="ARBA00004245"/>
    </source>
</evidence>
<reference evidence="11 12" key="1">
    <citation type="submission" date="2024-06" db="EMBL/GenBank/DDBJ databases">
        <authorList>
            <person name="Kraege A."/>
            <person name="Thomma B."/>
        </authorList>
    </citation>
    <scope>NUCLEOTIDE SEQUENCE [LARGE SCALE GENOMIC DNA]</scope>
</reference>
<keyword evidence="2 8" id="KW-0963">Cytoplasm</keyword>
<dbReference type="SUPFAM" id="SSF52540">
    <property type="entry name" value="P-loop containing nucleoside triphosphate hydrolases"/>
    <property type="match status" value="1"/>
</dbReference>
<dbReference type="InterPro" id="IPR028596">
    <property type="entry name" value="KATNA1"/>
</dbReference>
<feature type="domain" description="AAA+ ATPase" evidence="10">
    <location>
        <begin position="437"/>
        <end position="578"/>
    </location>
</feature>
<keyword evidence="12" id="KW-1185">Reference proteome</keyword>
<sequence length="686" mass="75412">MEDQNDPQNLQKWRSCLSKLQQEQLLVQQLETEAAQMQLAETNRDNAAHSSRENRHSLVPPAAQQLHSSKSESEGVFMSLPAWSGSAADSRGSRRQSQPQHVRSKGFKSHDSPLRRSSSYGTEGIYEPEYRSQDSRGQLGRHPSPLRHGSASAYSDVEADSGSAARKVLPRTRRSRQTATSQQGRRTPGLHAHTPVERSQSLLPSACPPRRSASFTPEFTIHTPEGRRESLSAAPQSAAAEAGAHVESRPGRACPSDSRILPSPGFLDADAVDARVVVSHTASPEDPEIWLPPSRQPSVTRAQAASDDESFKQALRRPSSSEGGIFSRRASPACKAVAPKVDSWRYAKDRPPARISTTLEERLLGGPVASAPVSSLLRRYKGPDQDLAAALERDVIDSSPGVRWTDIAGLAEAKRLLQENVVLPLYMPDYFQGIRRPVKGVLMFGPPGTGKTMLAKAVATECQTTFFNVSSSTLASKYRGESERMVRCLFEMAREMAPSTIFIDEIDSLCSARGASGEHEASRRVKTEILVQIDGIHSQRQAGERRQVMVLAATNFPWDIDEALRRRLEKRIYIPLPAAPERQELLRLALKEVEVAADVDFEAVAQMCEGYSGDDMTNICRDAAMNGMRTLIAGKTPDQIRALSKEEANQPVSMADFQQALQRIKSSVSTADVKRHTAYMQEFGSV</sequence>
<dbReference type="InterPro" id="IPR027417">
    <property type="entry name" value="P-loop_NTPase"/>
</dbReference>
<dbReference type="InterPro" id="IPR041569">
    <property type="entry name" value="AAA_lid_3"/>
</dbReference>
<dbReference type="Pfam" id="PF00004">
    <property type="entry name" value="AAA"/>
    <property type="match status" value="1"/>
</dbReference>
<dbReference type="Proteomes" id="UP001497392">
    <property type="component" value="Unassembled WGS sequence"/>
</dbReference>
<feature type="binding site" evidence="8">
    <location>
        <begin position="445"/>
        <end position="452"/>
    </location>
    <ligand>
        <name>ATP</name>
        <dbReference type="ChEBI" id="CHEBI:30616"/>
    </ligand>
</feature>
<dbReference type="PANTHER" id="PTHR23074:SF19">
    <property type="entry name" value="KATANIN P60 ATPASE-CONTAINING SUBUNIT A1"/>
    <property type="match status" value="1"/>
</dbReference>
<evidence type="ECO:0000256" key="3">
    <source>
        <dbReference type="ARBA" id="ARBA00022701"/>
    </source>
</evidence>
<organism evidence="11 12">
    <name type="scientific">Coccomyxa viridis</name>
    <dbReference type="NCBI Taxonomy" id="1274662"/>
    <lineage>
        <taxon>Eukaryota</taxon>
        <taxon>Viridiplantae</taxon>
        <taxon>Chlorophyta</taxon>
        <taxon>core chlorophytes</taxon>
        <taxon>Trebouxiophyceae</taxon>
        <taxon>Trebouxiophyceae incertae sedis</taxon>
        <taxon>Coccomyxaceae</taxon>
        <taxon>Coccomyxa</taxon>
    </lineage>
</organism>
<protein>
    <recommendedName>
        <fullName evidence="8">Katanin p60 ATPase-containing subunit A1</fullName>
        <shortName evidence="8">Katanin p60 subunit A1</shortName>
        <ecNumber evidence="8">5.6.1.1</ecNumber>
    </recommendedName>
    <alternativeName>
        <fullName evidence="8">p60 katanin</fullName>
    </alternativeName>
</protein>
<comment type="subcellular location">
    <subcellularLocation>
        <location evidence="1 8">Cytoplasm</location>
        <location evidence="1 8">Cytoskeleton</location>
    </subcellularLocation>
</comment>
<feature type="compositionally biased region" description="Basic and acidic residues" evidence="9">
    <location>
        <begin position="42"/>
        <end position="56"/>
    </location>
</feature>
<evidence type="ECO:0000313" key="11">
    <source>
        <dbReference type="EMBL" id="CAL5222963.1"/>
    </source>
</evidence>
<dbReference type="EC" id="5.6.1.1" evidence="8"/>
<evidence type="ECO:0000256" key="5">
    <source>
        <dbReference type="ARBA" id="ARBA00022840"/>
    </source>
</evidence>
<feature type="region of interest" description="Disordered" evidence="9">
    <location>
        <begin position="280"/>
        <end position="326"/>
    </location>
</feature>
<comment type="function">
    <text evidence="8">Severs microtubules in an ATP-dependent manner. Microtubule severing may promote rapid reorganization of cellular microtubule arrays.</text>
</comment>
<dbReference type="InterPro" id="IPR050304">
    <property type="entry name" value="MT-severing_AAA_ATPase"/>
</dbReference>
<accession>A0ABP1FSR2</accession>
<evidence type="ECO:0000256" key="8">
    <source>
        <dbReference type="HAMAP-Rule" id="MF_03023"/>
    </source>
</evidence>
<keyword evidence="5 8" id="KW-0067">ATP-binding</keyword>
<evidence type="ECO:0000256" key="7">
    <source>
        <dbReference type="ARBA" id="ARBA00023235"/>
    </source>
</evidence>
<keyword evidence="4 8" id="KW-0547">Nucleotide-binding</keyword>
<feature type="compositionally biased region" description="Low complexity" evidence="9">
    <location>
        <begin position="231"/>
        <end position="243"/>
    </location>
</feature>
<evidence type="ECO:0000256" key="4">
    <source>
        <dbReference type="ARBA" id="ARBA00022741"/>
    </source>
</evidence>
<dbReference type="InterPro" id="IPR003593">
    <property type="entry name" value="AAA+_ATPase"/>
</dbReference>
<comment type="catalytic activity">
    <reaction evidence="8">
        <text>n ATP + n H2O + a microtubule = n ADP + n phosphate + (n+1) alpha/beta tubulin heterodimers.</text>
        <dbReference type="EC" id="5.6.1.1"/>
    </reaction>
</comment>
<dbReference type="SMART" id="SM00382">
    <property type="entry name" value="AAA"/>
    <property type="match status" value="1"/>
</dbReference>
<keyword evidence="6 8" id="KW-0206">Cytoskeleton</keyword>
<comment type="similarity">
    <text evidence="8">Belongs to the AAA ATPase family. Katanin p60 subunit A1 subfamily.</text>
</comment>
<dbReference type="HAMAP" id="MF_03023">
    <property type="entry name" value="Katanin_p60_A1"/>
    <property type="match status" value="1"/>
</dbReference>
<feature type="compositionally biased region" description="Low complexity" evidence="9">
    <location>
        <begin position="177"/>
        <end position="187"/>
    </location>
</feature>
<dbReference type="EMBL" id="CAXHTA020000007">
    <property type="protein sequence ID" value="CAL5222963.1"/>
    <property type="molecule type" value="Genomic_DNA"/>
</dbReference>
<keyword evidence="7 8" id="KW-0413">Isomerase</keyword>
<name>A0ABP1FSR2_9CHLO</name>
<evidence type="ECO:0000259" key="10">
    <source>
        <dbReference type="SMART" id="SM00382"/>
    </source>
</evidence>
<evidence type="ECO:0000256" key="2">
    <source>
        <dbReference type="ARBA" id="ARBA00022490"/>
    </source>
</evidence>
<gene>
    <name evidence="11" type="primary">g5404</name>
    <name evidence="8" type="synonym">KATNA1</name>
    <name evidence="11" type="ORF">VP750_LOCUS4622</name>
</gene>
<dbReference type="InterPro" id="IPR003960">
    <property type="entry name" value="ATPase_AAA_CS"/>
</dbReference>
<comment type="caution">
    <text evidence="11">The sequence shown here is derived from an EMBL/GenBank/DDBJ whole genome shotgun (WGS) entry which is preliminary data.</text>
</comment>
<evidence type="ECO:0000313" key="12">
    <source>
        <dbReference type="Proteomes" id="UP001497392"/>
    </source>
</evidence>
<dbReference type="Gene3D" id="1.10.8.60">
    <property type="match status" value="1"/>
</dbReference>
<dbReference type="PANTHER" id="PTHR23074">
    <property type="entry name" value="AAA DOMAIN-CONTAINING"/>
    <property type="match status" value="1"/>
</dbReference>
<proteinExistence type="inferred from homology"/>
<evidence type="ECO:0000256" key="9">
    <source>
        <dbReference type="SAM" id="MobiDB-lite"/>
    </source>
</evidence>